<evidence type="ECO:0000313" key="3">
    <source>
        <dbReference type="Proteomes" id="UP000534870"/>
    </source>
</evidence>
<sequence length="84" mass="8595">MASRTEFEAALDEDVGRVQDGLDGPLGDPGAQLKGAAHTLCACACTAGKETGAAIRDLTVDQPVTALLVAALAGFLAALLWTRR</sequence>
<gene>
    <name evidence="2" type="ORF">HUK84_04500</name>
</gene>
<comment type="caution">
    <text evidence="2">The sequence shown here is derived from an EMBL/GenBank/DDBJ whole genome shotgun (WGS) entry which is preliminary data.</text>
</comment>
<dbReference type="RefSeq" id="WP_176639193.1">
    <property type="nucleotide sequence ID" value="NZ_JABXXP010000038.1"/>
</dbReference>
<keyword evidence="1" id="KW-0812">Transmembrane</keyword>
<protein>
    <submittedName>
        <fullName evidence="2">Uncharacterized protein</fullName>
    </submittedName>
</protein>
<evidence type="ECO:0000313" key="2">
    <source>
        <dbReference type="EMBL" id="NVN10415.1"/>
    </source>
</evidence>
<reference evidence="2 3" key="1">
    <citation type="submission" date="2020-06" db="EMBL/GenBank/DDBJ databases">
        <title>Description of novel acetic acid bacteria.</title>
        <authorList>
            <person name="Sombolestani A."/>
        </authorList>
    </citation>
    <scope>NUCLEOTIDE SEQUENCE [LARGE SCALE GENOMIC DNA]</scope>
    <source>
        <strain evidence="2 3">LMG 31431</strain>
    </source>
</reference>
<keyword evidence="1" id="KW-1133">Transmembrane helix</keyword>
<organism evidence="2 3">
    <name type="scientific">Nguyenibacter vanlangensis</name>
    <dbReference type="NCBI Taxonomy" id="1216886"/>
    <lineage>
        <taxon>Bacteria</taxon>
        <taxon>Pseudomonadati</taxon>
        <taxon>Pseudomonadota</taxon>
        <taxon>Alphaproteobacteria</taxon>
        <taxon>Acetobacterales</taxon>
        <taxon>Acetobacteraceae</taxon>
        <taxon>Nguyenibacter</taxon>
    </lineage>
</organism>
<keyword evidence="1" id="KW-0472">Membrane</keyword>
<name>A0A7Y7IU99_9PROT</name>
<feature type="transmembrane region" description="Helical" evidence="1">
    <location>
        <begin position="64"/>
        <end position="82"/>
    </location>
</feature>
<dbReference type="EMBL" id="JABXXP010000038">
    <property type="protein sequence ID" value="NVN10415.1"/>
    <property type="molecule type" value="Genomic_DNA"/>
</dbReference>
<dbReference type="AlphaFoldDB" id="A0A7Y7IU99"/>
<evidence type="ECO:0000256" key="1">
    <source>
        <dbReference type="SAM" id="Phobius"/>
    </source>
</evidence>
<proteinExistence type="predicted"/>
<dbReference type="Proteomes" id="UP000534870">
    <property type="component" value="Unassembled WGS sequence"/>
</dbReference>
<accession>A0A7Y7IU99</accession>